<name>A0A9D4C9P9_DREPO</name>
<evidence type="ECO:0000256" key="1">
    <source>
        <dbReference type="SAM" id="MobiDB-lite"/>
    </source>
</evidence>
<protein>
    <submittedName>
        <fullName evidence="2">Uncharacterized protein</fullName>
    </submittedName>
</protein>
<keyword evidence="3" id="KW-1185">Reference proteome</keyword>
<comment type="caution">
    <text evidence="2">The sequence shown here is derived from an EMBL/GenBank/DDBJ whole genome shotgun (WGS) entry which is preliminary data.</text>
</comment>
<proteinExistence type="predicted"/>
<dbReference type="AlphaFoldDB" id="A0A9D4C9P9"/>
<evidence type="ECO:0000313" key="3">
    <source>
        <dbReference type="Proteomes" id="UP000828390"/>
    </source>
</evidence>
<dbReference type="Proteomes" id="UP000828390">
    <property type="component" value="Unassembled WGS sequence"/>
</dbReference>
<gene>
    <name evidence="2" type="ORF">DPMN_063010</name>
</gene>
<reference evidence="2" key="1">
    <citation type="journal article" date="2019" name="bioRxiv">
        <title>The Genome of the Zebra Mussel, Dreissena polymorpha: A Resource for Invasive Species Research.</title>
        <authorList>
            <person name="McCartney M.A."/>
            <person name="Auch B."/>
            <person name="Kono T."/>
            <person name="Mallez S."/>
            <person name="Zhang Y."/>
            <person name="Obille A."/>
            <person name="Becker A."/>
            <person name="Abrahante J.E."/>
            <person name="Garbe J."/>
            <person name="Badalamenti J.P."/>
            <person name="Herman A."/>
            <person name="Mangelson H."/>
            <person name="Liachko I."/>
            <person name="Sullivan S."/>
            <person name="Sone E.D."/>
            <person name="Koren S."/>
            <person name="Silverstein K.A.T."/>
            <person name="Beckman K.B."/>
            <person name="Gohl D.M."/>
        </authorList>
    </citation>
    <scope>NUCLEOTIDE SEQUENCE</scope>
    <source>
        <strain evidence="2">Duluth1</strain>
        <tissue evidence="2">Whole animal</tissue>
    </source>
</reference>
<reference evidence="2" key="2">
    <citation type="submission" date="2020-11" db="EMBL/GenBank/DDBJ databases">
        <authorList>
            <person name="McCartney M.A."/>
            <person name="Auch B."/>
            <person name="Kono T."/>
            <person name="Mallez S."/>
            <person name="Becker A."/>
            <person name="Gohl D.M."/>
            <person name="Silverstein K.A.T."/>
            <person name="Koren S."/>
            <person name="Bechman K.B."/>
            <person name="Herman A."/>
            <person name="Abrahante J.E."/>
            <person name="Garbe J."/>
        </authorList>
    </citation>
    <scope>NUCLEOTIDE SEQUENCE</scope>
    <source>
        <strain evidence="2">Duluth1</strain>
        <tissue evidence="2">Whole animal</tissue>
    </source>
</reference>
<organism evidence="2 3">
    <name type="scientific">Dreissena polymorpha</name>
    <name type="common">Zebra mussel</name>
    <name type="synonym">Mytilus polymorpha</name>
    <dbReference type="NCBI Taxonomy" id="45954"/>
    <lineage>
        <taxon>Eukaryota</taxon>
        <taxon>Metazoa</taxon>
        <taxon>Spiralia</taxon>
        <taxon>Lophotrochozoa</taxon>
        <taxon>Mollusca</taxon>
        <taxon>Bivalvia</taxon>
        <taxon>Autobranchia</taxon>
        <taxon>Heteroconchia</taxon>
        <taxon>Euheterodonta</taxon>
        <taxon>Imparidentia</taxon>
        <taxon>Neoheterodontei</taxon>
        <taxon>Myida</taxon>
        <taxon>Dreissenoidea</taxon>
        <taxon>Dreissenidae</taxon>
        <taxon>Dreissena</taxon>
    </lineage>
</organism>
<evidence type="ECO:0000313" key="2">
    <source>
        <dbReference type="EMBL" id="KAH3720117.1"/>
    </source>
</evidence>
<accession>A0A9D4C9P9</accession>
<dbReference type="EMBL" id="JAIWYP010000013">
    <property type="protein sequence ID" value="KAH3720117.1"/>
    <property type="molecule type" value="Genomic_DNA"/>
</dbReference>
<feature type="region of interest" description="Disordered" evidence="1">
    <location>
        <begin position="72"/>
        <end position="91"/>
    </location>
</feature>
<sequence length="125" mass="14461">MISSDFFKDRRAILPVYLWISNLSTHRCEVVVAEWLKVGSHCRSDQLDHPDHQNVPTKPDKARLKRVYMTSSRPLVDNTRPPHDSFTTSTQPSFQFPLDHLDLYDLSSTKWTSARSPPDLHTTRS</sequence>